<comment type="similarity">
    <text evidence="1">Belongs to the beta type-B retroviral polymerase family. HERV class-II K(HML-2) pol subfamily.</text>
</comment>
<dbReference type="Pfam" id="PF00078">
    <property type="entry name" value="RVT_1"/>
    <property type="match status" value="1"/>
</dbReference>
<evidence type="ECO:0000313" key="4">
    <source>
        <dbReference type="EMBL" id="CAL1569040.1"/>
    </source>
</evidence>
<dbReference type="Gene3D" id="3.30.70.270">
    <property type="match status" value="2"/>
</dbReference>
<dbReference type="PANTHER" id="PTHR33064:SF37">
    <property type="entry name" value="RIBONUCLEASE H"/>
    <property type="match status" value="1"/>
</dbReference>
<evidence type="ECO:0000313" key="5">
    <source>
        <dbReference type="Proteomes" id="UP001497482"/>
    </source>
</evidence>
<gene>
    <name evidence="4" type="ORF">KC01_LOCUS1544</name>
</gene>
<dbReference type="GO" id="GO:0004523">
    <property type="term" value="F:RNA-DNA hybrid ribonuclease activity"/>
    <property type="evidence" value="ECO:0007669"/>
    <property type="project" value="UniProtKB-EC"/>
</dbReference>
<reference evidence="4 5" key="1">
    <citation type="submission" date="2024-04" db="EMBL/GenBank/DDBJ databases">
        <authorList>
            <person name="Waldvogel A.-M."/>
            <person name="Schoenle A."/>
        </authorList>
    </citation>
    <scope>NUCLEOTIDE SEQUENCE [LARGE SCALE GENOMIC DNA]</scope>
</reference>
<dbReference type="InterPro" id="IPR043502">
    <property type="entry name" value="DNA/RNA_pol_sf"/>
</dbReference>
<organism evidence="4 5">
    <name type="scientific">Knipowitschia caucasica</name>
    <name type="common">Caucasian dwarf goby</name>
    <name type="synonym">Pomatoschistus caucasicus</name>
    <dbReference type="NCBI Taxonomy" id="637954"/>
    <lineage>
        <taxon>Eukaryota</taxon>
        <taxon>Metazoa</taxon>
        <taxon>Chordata</taxon>
        <taxon>Craniata</taxon>
        <taxon>Vertebrata</taxon>
        <taxon>Euteleostomi</taxon>
        <taxon>Actinopterygii</taxon>
        <taxon>Neopterygii</taxon>
        <taxon>Teleostei</taxon>
        <taxon>Neoteleostei</taxon>
        <taxon>Acanthomorphata</taxon>
        <taxon>Gobiaria</taxon>
        <taxon>Gobiiformes</taxon>
        <taxon>Gobioidei</taxon>
        <taxon>Gobiidae</taxon>
        <taxon>Gobiinae</taxon>
        <taxon>Knipowitschia</taxon>
    </lineage>
</organism>
<dbReference type="InterPro" id="IPR043128">
    <property type="entry name" value="Rev_trsase/Diguanyl_cyclase"/>
</dbReference>
<dbReference type="AlphaFoldDB" id="A0AAV2IZH5"/>
<dbReference type="Proteomes" id="UP001497482">
    <property type="component" value="Chromosome 1"/>
</dbReference>
<evidence type="ECO:0000256" key="1">
    <source>
        <dbReference type="ARBA" id="ARBA00010879"/>
    </source>
</evidence>
<dbReference type="EC" id="3.1.26.4" evidence="2"/>
<dbReference type="EMBL" id="OZ035823">
    <property type="protein sequence ID" value="CAL1569040.1"/>
    <property type="molecule type" value="Genomic_DNA"/>
</dbReference>
<proteinExistence type="inferred from homology"/>
<dbReference type="SUPFAM" id="SSF56672">
    <property type="entry name" value="DNA/RNA polymerases"/>
    <property type="match status" value="1"/>
</dbReference>
<keyword evidence="5" id="KW-1185">Reference proteome</keyword>
<evidence type="ECO:0000256" key="2">
    <source>
        <dbReference type="ARBA" id="ARBA00012180"/>
    </source>
</evidence>
<protein>
    <recommendedName>
        <fullName evidence="2">ribonuclease H</fullName>
        <ecNumber evidence="2">3.1.26.4</ecNumber>
    </recommendedName>
</protein>
<dbReference type="InterPro" id="IPR000477">
    <property type="entry name" value="RT_dom"/>
</dbReference>
<dbReference type="PANTHER" id="PTHR33064">
    <property type="entry name" value="POL PROTEIN"/>
    <property type="match status" value="1"/>
</dbReference>
<name>A0AAV2IZH5_KNICA</name>
<feature type="domain" description="Reverse transcriptase" evidence="3">
    <location>
        <begin position="1"/>
        <end position="72"/>
    </location>
</feature>
<sequence>MPQGVTNAPSAFQRLTEKCMGDVNLKEVFTSTFEEPEKRLVQVLERLKEFELKLSQEKCKFFQSSVCYLGHVVSEKGVETDPEKLSSLKSWPVPRNLKELRSFLGFAGYYRGFIRDYATLVKPLNSLTRGYAPMPVRPAWEPSSIKTKRISCGSSPMQAEACRRSQNLLSLEDPTLAARINLLSLLIRLWRATVKIMLIP</sequence>
<evidence type="ECO:0000259" key="3">
    <source>
        <dbReference type="Pfam" id="PF00078"/>
    </source>
</evidence>
<accession>A0AAV2IZH5</accession>
<dbReference type="InterPro" id="IPR051320">
    <property type="entry name" value="Viral_Replic_Matur_Polypro"/>
</dbReference>